<dbReference type="GO" id="GO:0003676">
    <property type="term" value="F:nucleic acid binding"/>
    <property type="evidence" value="ECO:0007669"/>
    <property type="project" value="InterPro"/>
</dbReference>
<feature type="compositionally biased region" description="Polar residues" evidence="5">
    <location>
        <begin position="506"/>
        <end position="519"/>
    </location>
</feature>
<evidence type="ECO:0000256" key="1">
    <source>
        <dbReference type="ARBA" id="ARBA00022670"/>
    </source>
</evidence>
<dbReference type="InterPro" id="IPR001584">
    <property type="entry name" value="Integrase_cat-core"/>
</dbReference>
<feature type="region of interest" description="Disordered" evidence="5">
    <location>
        <begin position="480"/>
        <end position="528"/>
    </location>
</feature>
<gene>
    <name evidence="7" type="ORF">FSB_LOCUS43489</name>
</gene>
<dbReference type="Pfam" id="PF25597">
    <property type="entry name" value="SH3_retrovirus"/>
    <property type="match status" value="1"/>
</dbReference>
<dbReference type="PANTHER" id="PTHR42648:SF27">
    <property type="entry name" value="RNA-DIRECTED DNA POLYMERASE"/>
    <property type="match status" value="1"/>
</dbReference>
<proteinExistence type="predicted"/>
<keyword evidence="1" id="KW-0645">Protease</keyword>
<name>A0A2N9HN61_FAGSY</name>
<evidence type="ECO:0000256" key="3">
    <source>
        <dbReference type="ARBA" id="ARBA00022750"/>
    </source>
</evidence>
<dbReference type="InterPro" id="IPR057670">
    <property type="entry name" value="SH3_retrovirus"/>
</dbReference>
<dbReference type="GO" id="GO:0006508">
    <property type="term" value="P:proteolysis"/>
    <property type="evidence" value="ECO:0007669"/>
    <property type="project" value="UniProtKB-KW"/>
</dbReference>
<evidence type="ECO:0000313" key="7">
    <source>
        <dbReference type="EMBL" id="SPD15607.1"/>
    </source>
</evidence>
<dbReference type="InterPro" id="IPR043502">
    <property type="entry name" value="DNA/RNA_pol_sf"/>
</dbReference>
<dbReference type="InterPro" id="IPR012337">
    <property type="entry name" value="RNaseH-like_sf"/>
</dbReference>
<dbReference type="PROSITE" id="PS50994">
    <property type="entry name" value="INTEGRASE"/>
    <property type="match status" value="1"/>
</dbReference>
<dbReference type="PANTHER" id="PTHR42648">
    <property type="entry name" value="TRANSPOSASE, PUTATIVE-RELATED"/>
    <property type="match status" value="1"/>
</dbReference>
<keyword evidence="3" id="KW-0064">Aspartyl protease</keyword>
<dbReference type="SUPFAM" id="SSF53098">
    <property type="entry name" value="Ribonuclease H-like"/>
    <property type="match status" value="1"/>
</dbReference>
<evidence type="ECO:0000259" key="6">
    <source>
        <dbReference type="PROSITE" id="PS50994"/>
    </source>
</evidence>
<sequence length="1010" mass="113805">MMSGMIRDLKAAGNVLTDEQQVQAVIRSLPDSWISMKQIMTHNENIKNFADISRHVELEAERQEATKSAALIAHGGQRKPNGFKRKDKGKAARQGGPSTNAPKVNKGANQHKRKRDTGATRHVAQDRAGFVDYRKIPVGTHVVYMGNGSYEEALGVGSYQLHLRTGRTLLLHDVLYVPGVLYNLLSVFTLLQLGYDFHLSLECSSTWHARLGHIGKDRMTRLAREGLLGPLAKVDLPIYICGPMNVKARHGASYFLTFIDDYTRYGYVQLIAHRYEALDCFKRFVAEVENQHEKSLKALRTDRGREYLSDQFKDLCEEKGIRRQLTISNTPQQNGVAERRNRTLLDMVRSMMAQANLPISFWGDALMTAAYILNRVPSQSVSSTPYELWKGEKPNLEHLRPWGSAGFVHSTAHKYGKLGPRARKHIFIRYSDSSKGYVMYGEHPNGGMTEIESRDIDFIETDFPSIGDANRDLDLYELEEDEGTLPSSSEGGGLVPRPVIAEDSGSDLQPSGSITLDQDSQARRVSSRGHIPRRHFEIEGNVLLCDAKDVDEPASFIDLPPGRKTIGNKWVLKVKRKADGSIDRYKVRLVAKGYTQREGIDYEDTFSPVVRFASIRLILSIVAKQDLELFQMDVKTAFLNGELDEEIYMAQPAGFEAKGHERKVCRLKRSIYGLKQSSRQWYLRFHDSITSFGFEMIEEDHCVYLKRSKRSILILSLYVDDILLAGNDMDSIVTTKKCLSQGTYIKKILERFHMHNSKPIDTPMEKGCTLSLDQCPKNDEEKNQMSKVPYASAIGSLMYAMLCTRPDICFAVGMVSRYQSNPGPAHWRAVKRILRYLRGTSDHALCYHGGDLRLTGYSDADWASDKDERKSTSGYAFILGGGAVSWCSKKQSCIALSTMESEYVACSAAVQEAVWLRRFLQRLGVTAHAEDAVLLYSDSTSALAYAKDPKYHGKAKHIELRYHYIRDMVSQGEVILQHISTGSMVADPLTKPIARDLFFSHTKSMGLRRI</sequence>
<keyword evidence="2" id="KW-0479">Metal-binding</keyword>
<dbReference type="InterPro" id="IPR036397">
    <property type="entry name" value="RNaseH_sf"/>
</dbReference>
<dbReference type="InterPro" id="IPR013103">
    <property type="entry name" value="RVT_2"/>
</dbReference>
<evidence type="ECO:0000256" key="2">
    <source>
        <dbReference type="ARBA" id="ARBA00022723"/>
    </source>
</evidence>
<dbReference type="GO" id="GO:0015074">
    <property type="term" value="P:DNA integration"/>
    <property type="evidence" value="ECO:0007669"/>
    <property type="project" value="InterPro"/>
</dbReference>
<reference evidence="7" key="1">
    <citation type="submission" date="2018-02" db="EMBL/GenBank/DDBJ databases">
        <authorList>
            <person name="Cohen D.B."/>
            <person name="Kent A.D."/>
        </authorList>
    </citation>
    <scope>NUCLEOTIDE SEQUENCE</scope>
</reference>
<dbReference type="SUPFAM" id="SSF56672">
    <property type="entry name" value="DNA/RNA polymerases"/>
    <property type="match status" value="1"/>
</dbReference>
<dbReference type="Gene3D" id="3.30.420.10">
    <property type="entry name" value="Ribonuclease H-like superfamily/Ribonuclease H"/>
    <property type="match status" value="1"/>
</dbReference>
<feature type="region of interest" description="Disordered" evidence="5">
    <location>
        <begin position="73"/>
        <end position="122"/>
    </location>
</feature>
<dbReference type="GO" id="GO:0004190">
    <property type="term" value="F:aspartic-type endopeptidase activity"/>
    <property type="evidence" value="ECO:0007669"/>
    <property type="project" value="UniProtKB-KW"/>
</dbReference>
<evidence type="ECO:0000256" key="5">
    <source>
        <dbReference type="SAM" id="MobiDB-lite"/>
    </source>
</evidence>
<dbReference type="Pfam" id="PF00665">
    <property type="entry name" value="rve"/>
    <property type="match status" value="1"/>
</dbReference>
<dbReference type="GO" id="GO:0046872">
    <property type="term" value="F:metal ion binding"/>
    <property type="evidence" value="ECO:0007669"/>
    <property type="project" value="UniProtKB-KW"/>
</dbReference>
<dbReference type="CDD" id="cd09272">
    <property type="entry name" value="RNase_HI_RT_Ty1"/>
    <property type="match status" value="1"/>
</dbReference>
<organism evidence="7">
    <name type="scientific">Fagus sylvatica</name>
    <name type="common">Beechnut</name>
    <dbReference type="NCBI Taxonomy" id="28930"/>
    <lineage>
        <taxon>Eukaryota</taxon>
        <taxon>Viridiplantae</taxon>
        <taxon>Streptophyta</taxon>
        <taxon>Embryophyta</taxon>
        <taxon>Tracheophyta</taxon>
        <taxon>Spermatophyta</taxon>
        <taxon>Magnoliopsida</taxon>
        <taxon>eudicotyledons</taxon>
        <taxon>Gunneridae</taxon>
        <taxon>Pentapetalae</taxon>
        <taxon>rosids</taxon>
        <taxon>fabids</taxon>
        <taxon>Fagales</taxon>
        <taxon>Fagaceae</taxon>
        <taxon>Fagus</taxon>
    </lineage>
</organism>
<evidence type="ECO:0000256" key="4">
    <source>
        <dbReference type="ARBA" id="ARBA00022801"/>
    </source>
</evidence>
<keyword evidence="4" id="KW-0378">Hydrolase</keyword>
<dbReference type="InterPro" id="IPR054722">
    <property type="entry name" value="PolX-like_BBD"/>
</dbReference>
<feature type="domain" description="Integrase catalytic" evidence="6">
    <location>
        <begin position="221"/>
        <end position="393"/>
    </location>
</feature>
<dbReference type="InterPro" id="IPR039537">
    <property type="entry name" value="Retrotran_Ty1/copia-like"/>
</dbReference>
<dbReference type="Pfam" id="PF22936">
    <property type="entry name" value="Pol_BBD"/>
    <property type="match status" value="1"/>
</dbReference>
<protein>
    <recommendedName>
        <fullName evidence="6">Integrase catalytic domain-containing protein</fullName>
    </recommendedName>
</protein>
<dbReference type="AlphaFoldDB" id="A0A2N9HN61"/>
<accession>A0A2N9HN61</accession>
<dbReference type="EMBL" id="OIVN01004124">
    <property type="protein sequence ID" value="SPD15607.1"/>
    <property type="molecule type" value="Genomic_DNA"/>
</dbReference>
<dbReference type="Pfam" id="PF07727">
    <property type="entry name" value="RVT_2"/>
    <property type="match status" value="1"/>
</dbReference>